<dbReference type="PROSITE" id="PS00463">
    <property type="entry name" value="ZN2_CY6_FUNGAL_1"/>
    <property type="match status" value="1"/>
</dbReference>
<dbReference type="InterPro" id="IPR001138">
    <property type="entry name" value="Zn2Cys6_DnaBD"/>
</dbReference>
<dbReference type="PANTHER" id="PTHR47655">
    <property type="entry name" value="QUINIC ACID UTILIZATION ACTIVATOR"/>
    <property type="match status" value="1"/>
</dbReference>
<comment type="caution">
    <text evidence="5">The sequence shown here is derived from an EMBL/GenBank/DDBJ whole genome shotgun (WGS) entry which is preliminary data.</text>
</comment>
<dbReference type="Pfam" id="PF00172">
    <property type="entry name" value="Zn_clus"/>
    <property type="match status" value="1"/>
</dbReference>
<evidence type="ECO:0000256" key="2">
    <source>
        <dbReference type="ARBA" id="ARBA00023242"/>
    </source>
</evidence>
<dbReference type="Gene3D" id="4.10.240.10">
    <property type="entry name" value="Zn(2)-C6 fungal-type DNA-binding domain"/>
    <property type="match status" value="1"/>
</dbReference>
<keyword evidence="1" id="KW-0479">Metal-binding</keyword>
<evidence type="ECO:0000256" key="3">
    <source>
        <dbReference type="SAM" id="MobiDB-lite"/>
    </source>
</evidence>
<dbReference type="SUPFAM" id="SSF57701">
    <property type="entry name" value="Zn2/Cys6 DNA-binding domain"/>
    <property type="match status" value="1"/>
</dbReference>
<keyword evidence="6" id="KW-1185">Reference proteome</keyword>
<evidence type="ECO:0000256" key="1">
    <source>
        <dbReference type="ARBA" id="ARBA00022723"/>
    </source>
</evidence>
<sequence>MTGGGPRQSESVAARNTSKRGLAGENEQQNPRPAKRSRVTRACDQCRATREKCDGIRPTCGTCASQERECFWEEKPKRRGITPNYIRTLELTLAWIFDNFSECEFLLSNNLPASGSTCFRLISAQEADPAEALHQRWRNGVVARQIEQLLSGAPVEPGLKSKPNEGHGSRILEVSAIASKSPESNPSEDGLTTGLRESAQQQDTSNTTTRDEGLLTLPEDTWALLEYYFAFTHAWLPFVSKQDILKLVYSFPANGLSAQDEVPPEYARLWCVLAVSETQMISHGNEKIQISGVCDVAKRLIPLEHSSLRLEHFDCLLLLAIAELTRGSALSAWIWLGSALRLLSFPHGINKASTSPQWSQIQRSRFAAHVLESALAYRLQTTPQSSLDQANQGNLVSEDGDEEWAPWRDPLHQSAFGLAKSPSKSFSTFNSLIRLALQAQSSTEVQDLGTSSRLCEIVFTLIDNPVKTQGRRQPSSVVAEFWHKPIFTTPAVPTDRPQVLSGPRNGLGASPQVDPTAVSGLLDQRHHASISIPHDLSPPNPGDAVDAINGQGRRQDPSSARPTLAMSTSKKDGNTTNDLFEELASLESTELGDGDQFMNNLGFGPELDLMEFFGSDYQPSDPFLAQMQASLMNSSNSGNVKGR</sequence>
<feature type="region of interest" description="Disordered" evidence="3">
    <location>
        <begin position="493"/>
        <end position="516"/>
    </location>
</feature>
<feature type="compositionally biased region" description="Polar residues" evidence="3">
    <location>
        <begin position="198"/>
        <end position="208"/>
    </location>
</feature>
<feature type="compositionally biased region" description="Polar residues" evidence="3">
    <location>
        <begin position="557"/>
        <end position="577"/>
    </location>
</feature>
<dbReference type="EMBL" id="MU003769">
    <property type="protein sequence ID" value="KAF2724996.1"/>
    <property type="molecule type" value="Genomic_DNA"/>
</dbReference>
<dbReference type="GO" id="GO:0006351">
    <property type="term" value="P:DNA-templated transcription"/>
    <property type="evidence" value="ECO:0007669"/>
    <property type="project" value="InterPro"/>
</dbReference>
<proteinExistence type="predicted"/>
<feature type="region of interest" description="Disordered" evidence="3">
    <location>
        <begin position="176"/>
        <end position="212"/>
    </location>
</feature>
<reference evidence="5" key="1">
    <citation type="journal article" date="2020" name="Stud. Mycol.">
        <title>101 Dothideomycetes genomes: a test case for predicting lifestyles and emergence of pathogens.</title>
        <authorList>
            <person name="Haridas S."/>
            <person name="Albert R."/>
            <person name="Binder M."/>
            <person name="Bloem J."/>
            <person name="Labutti K."/>
            <person name="Salamov A."/>
            <person name="Andreopoulos B."/>
            <person name="Baker S."/>
            <person name="Barry K."/>
            <person name="Bills G."/>
            <person name="Bluhm B."/>
            <person name="Cannon C."/>
            <person name="Castanera R."/>
            <person name="Culley D."/>
            <person name="Daum C."/>
            <person name="Ezra D."/>
            <person name="Gonzalez J."/>
            <person name="Henrissat B."/>
            <person name="Kuo A."/>
            <person name="Liang C."/>
            <person name="Lipzen A."/>
            <person name="Lutzoni F."/>
            <person name="Magnuson J."/>
            <person name="Mondo S."/>
            <person name="Nolan M."/>
            <person name="Ohm R."/>
            <person name="Pangilinan J."/>
            <person name="Park H.-J."/>
            <person name="Ramirez L."/>
            <person name="Alfaro M."/>
            <person name="Sun H."/>
            <person name="Tritt A."/>
            <person name="Yoshinaga Y."/>
            <person name="Zwiers L.-H."/>
            <person name="Turgeon B."/>
            <person name="Goodwin S."/>
            <person name="Spatafora J."/>
            <person name="Crous P."/>
            <person name="Grigoriev I."/>
        </authorList>
    </citation>
    <scope>NUCLEOTIDE SEQUENCE</scope>
    <source>
        <strain evidence="5">CBS 116435</strain>
    </source>
</reference>
<dbReference type="CDD" id="cd12148">
    <property type="entry name" value="fungal_TF_MHR"/>
    <property type="match status" value="1"/>
</dbReference>
<dbReference type="GO" id="GO:0000981">
    <property type="term" value="F:DNA-binding transcription factor activity, RNA polymerase II-specific"/>
    <property type="evidence" value="ECO:0007669"/>
    <property type="project" value="InterPro"/>
</dbReference>
<gene>
    <name evidence="5" type="ORF">K431DRAFT_281472</name>
</gene>
<dbReference type="InterPro" id="IPR052783">
    <property type="entry name" value="Metabolic/Drug-Res_Regulator"/>
</dbReference>
<dbReference type="InterPro" id="IPR007219">
    <property type="entry name" value="XnlR_reg_dom"/>
</dbReference>
<feature type="region of interest" description="Disordered" evidence="3">
    <location>
        <begin position="1"/>
        <end position="37"/>
    </location>
</feature>
<name>A0A9P4UTQ9_9PEZI</name>
<feature type="region of interest" description="Disordered" evidence="3">
    <location>
        <begin position="531"/>
        <end position="577"/>
    </location>
</feature>
<dbReference type="Proteomes" id="UP000799441">
    <property type="component" value="Unassembled WGS sequence"/>
</dbReference>
<dbReference type="PANTHER" id="PTHR47655:SF2">
    <property type="entry name" value="QUINIC ACID UTILIZATION ACTIVATOR"/>
    <property type="match status" value="1"/>
</dbReference>
<dbReference type="Pfam" id="PF04082">
    <property type="entry name" value="Fungal_trans"/>
    <property type="match status" value="1"/>
</dbReference>
<dbReference type="SMART" id="SM00066">
    <property type="entry name" value="GAL4"/>
    <property type="match status" value="1"/>
</dbReference>
<dbReference type="OrthoDB" id="3364175at2759"/>
<protein>
    <recommendedName>
        <fullName evidence="4">Zn(2)-C6 fungal-type domain-containing protein</fullName>
    </recommendedName>
</protein>
<dbReference type="InterPro" id="IPR036864">
    <property type="entry name" value="Zn2-C6_fun-type_DNA-bd_sf"/>
</dbReference>
<evidence type="ECO:0000313" key="6">
    <source>
        <dbReference type="Proteomes" id="UP000799441"/>
    </source>
</evidence>
<keyword evidence="2" id="KW-0539">Nucleus</keyword>
<dbReference type="PROSITE" id="PS50048">
    <property type="entry name" value="ZN2_CY6_FUNGAL_2"/>
    <property type="match status" value="1"/>
</dbReference>
<accession>A0A9P4UTQ9</accession>
<dbReference type="GO" id="GO:0008270">
    <property type="term" value="F:zinc ion binding"/>
    <property type="evidence" value="ECO:0007669"/>
    <property type="project" value="InterPro"/>
</dbReference>
<dbReference type="AlphaFoldDB" id="A0A9P4UTQ9"/>
<dbReference type="CDD" id="cd00067">
    <property type="entry name" value="GAL4"/>
    <property type="match status" value="1"/>
</dbReference>
<dbReference type="GO" id="GO:0003677">
    <property type="term" value="F:DNA binding"/>
    <property type="evidence" value="ECO:0007669"/>
    <property type="project" value="InterPro"/>
</dbReference>
<organism evidence="5 6">
    <name type="scientific">Polychaeton citri CBS 116435</name>
    <dbReference type="NCBI Taxonomy" id="1314669"/>
    <lineage>
        <taxon>Eukaryota</taxon>
        <taxon>Fungi</taxon>
        <taxon>Dikarya</taxon>
        <taxon>Ascomycota</taxon>
        <taxon>Pezizomycotina</taxon>
        <taxon>Dothideomycetes</taxon>
        <taxon>Dothideomycetidae</taxon>
        <taxon>Capnodiales</taxon>
        <taxon>Capnodiaceae</taxon>
        <taxon>Polychaeton</taxon>
    </lineage>
</organism>
<evidence type="ECO:0000259" key="4">
    <source>
        <dbReference type="PROSITE" id="PS50048"/>
    </source>
</evidence>
<dbReference type="GO" id="GO:0045944">
    <property type="term" value="P:positive regulation of transcription by RNA polymerase II"/>
    <property type="evidence" value="ECO:0007669"/>
    <property type="project" value="TreeGrafter"/>
</dbReference>
<feature type="domain" description="Zn(2)-C6 fungal-type" evidence="4">
    <location>
        <begin position="42"/>
        <end position="72"/>
    </location>
</feature>
<evidence type="ECO:0000313" key="5">
    <source>
        <dbReference type="EMBL" id="KAF2724996.1"/>
    </source>
</evidence>